<gene>
    <name evidence="2" type="ORF">BU16DRAFT_531585</name>
</gene>
<sequence>MLSNPSIAFIFLSIACAKHAHAVVASTSLSKIATPTTRSLVPTVTDEGFWFPLVGLSDDISKPWGANISTLHAGSYDLKFTPYAIEVNDGNPISSAAASATDSAVIFEMQHSNGGSSNADQILVVAPTDDQTVLLGPNSHLNVTSPDKDNLASSTVPFGLNLGRNSTWNGSITLNGYYDAARINSTSWISVDPYTRINGNTTILSSGMQIVEIFLRGRNPSISSRARNATFDFNSDAIVLPNGFDCGDNIAVNIISDTNDALVNYDIAVPGYLMDAEGRCRTHKHSDDDLADITLGRPFFQAAYAYVNETGALFLAQANDYDLPIDAKQFDASAALAPPASPPPAKHSSASGSYPLAGTSALFFILLLFLASNL</sequence>
<name>A0A6A6QAU8_9PEZI</name>
<feature type="chain" id="PRO_5025552458" description="Acid protease" evidence="1">
    <location>
        <begin position="23"/>
        <end position="374"/>
    </location>
</feature>
<evidence type="ECO:0000256" key="1">
    <source>
        <dbReference type="SAM" id="SignalP"/>
    </source>
</evidence>
<protein>
    <recommendedName>
        <fullName evidence="4">Acid protease</fullName>
    </recommendedName>
</protein>
<proteinExistence type="predicted"/>
<accession>A0A6A6QAU8</accession>
<dbReference type="AlphaFoldDB" id="A0A6A6QAU8"/>
<evidence type="ECO:0000313" key="3">
    <source>
        <dbReference type="Proteomes" id="UP000799750"/>
    </source>
</evidence>
<dbReference type="OrthoDB" id="4524137at2759"/>
<evidence type="ECO:0008006" key="4">
    <source>
        <dbReference type="Google" id="ProtNLM"/>
    </source>
</evidence>
<evidence type="ECO:0000313" key="2">
    <source>
        <dbReference type="EMBL" id="KAF2489261.1"/>
    </source>
</evidence>
<keyword evidence="3" id="KW-1185">Reference proteome</keyword>
<keyword evidence="1" id="KW-0732">Signal</keyword>
<reference evidence="2" key="1">
    <citation type="journal article" date="2020" name="Stud. Mycol.">
        <title>101 Dothideomycetes genomes: a test case for predicting lifestyles and emergence of pathogens.</title>
        <authorList>
            <person name="Haridas S."/>
            <person name="Albert R."/>
            <person name="Binder M."/>
            <person name="Bloem J."/>
            <person name="Labutti K."/>
            <person name="Salamov A."/>
            <person name="Andreopoulos B."/>
            <person name="Baker S."/>
            <person name="Barry K."/>
            <person name="Bills G."/>
            <person name="Bluhm B."/>
            <person name="Cannon C."/>
            <person name="Castanera R."/>
            <person name="Culley D."/>
            <person name="Daum C."/>
            <person name="Ezra D."/>
            <person name="Gonzalez J."/>
            <person name="Henrissat B."/>
            <person name="Kuo A."/>
            <person name="Liang C."/>
            <person name="Lipzen A."/>
            <person name="Lutzoni F."/>
            <person name="Magnuson J."/>
            <person name="Mondo S."/>
            <person name="Nolan M."/>
            <person name="Ohm R."/>
            <person name="Pangilinan J."/>
            <person name="Park H.-J."/>
            <person name="Ramirez L."/>
            <person name="Alfaro M."/>
            <person name="Sun H."/>
            <person name="Tritt A."/>
            <person name="Yoshinaga Y."/>
            <person name="Zwiers L.-H."/>
            <person name="Turgeon B."/>
            <person name="Goodwin S."/>
            <person name="Spatafora J."/>
            <person name="Crous P."/>
            <person name="Grigoriev I."/>
        </authorList>
    </citation>
    <scope>NUCLEOTIDE SEQUENCE</scope>
    <source>
        <strain evidence="2">CBS 269.34</strain>
    </source>
</reference>
<organism evidence="2 3">
    <name type="scientific">Lophium mytilinum</name>
    <dbReference type="NCBI Taxonomy" id="390894"/>
    <lineage>
        <taxon>Eukaryota</taxon>
        <taxon>Fungi</taxon>
        <taxon>Dikarya</taxon>
        <taxon>Ascomycota</taxon>
        <taxon>Pezizomycotina</taxon>
        <taxon>Dothideomycetes</taxon>
        <taxon>Pleosporomycetidae</taxon>
        <taxon>Mytilinidiales</taxon>
        <taxon>Mytilinidiaceae</taxon>
        <taxon>Lophium</taxon>
    </lineage>
</organism>
<feature type="signal peptide" evidence="1">
    <location>
        <begin position="1"/>
        <end position="22"/>
    </location>
</feature>
<dbReference type="EMBL" id="MU004199">
    <property type="protein sequence ID" value="KAF2489261.1"/>
    <property type="molecule type" value="Genomic_DNA"/>
</dbReference>
<dbReference type="Proteomes" id="UP000799750">
    <property type="component" value="Unassembled WGS sequence"/>
</dbReference>